<feature type="transmembrane region" description="Helical" evidence="1">
    <location>
        <begin position="171"/>
        <end position="194"/>
    </location>
</feature>
<reference evidence="3 4" key="1">
    <citation type="submission" date="2014-04" db="EMBL/GenBank/DDBJ databases">
        <authorList>
            <consortium name="DOE Joint Genome Institute"/>
            <person name="Kuo A."/>
            <person name="Kohler A."/>
            <person name="Nagy L.G."/>
            <person name="Floudas D."/>
            <person name="Copeland A."/>
            <person name="Barry K.W."/>
            <person name="Cichocki N."/>
            <person name="Veneault-Fourrey C."/>
            <person name="LaButti K."/>
            <person name="Lindquist E.A."/>
            <person name="Lipzen A."/>
            <person name="Lundell T."/>
            <person name="Morin E."/>
            <person name="Murat C."/>
            <person name="Sun H."/>
            <person name="Tunlid A."/>
            <person name="Henrissat B."/>
            <person name="Grigoriev I.V."/>
            <person name="Hibbett D.S."/>
            <person name="Martin F."/>
            <person name="Nordberg H.P."/>
            <person name="Cantor M.N."/>
            <person name="Hua S.X."/>
        </authorList>
    </citation>
    <scope>NUCLEOTIDE SEQUENCE [LARGE SCALE GENOMIC DNA]</scope>
    <source>
        <strain evidence="3 4">Foug A</strain>
    </source>
</reference>
<feature type="non-terminal residue" evidence="3">
    <location>
        <position position="1"/>
    </location>
</feature>
<dbReference type="OrthoDB" id="2634476at2759"/>
<evidence type="ECO:0000259" key="2">
    <source>
        <dbReference type="Pfam" id="PF20149"/>
    </source>
</evidence>
<keyword evidence="4" id="KW-1185">Reference proteome</keyword>
<keyword evidence="1" id="KW-1133">Transmembrane helix</keyword>
<name>A0A0C3ANV3_9AGAM</name>
<evidence type="ECO:0000313" key="3">
    <source>
        <dbReference type="EMBL" id="KIM66627.1"/>
    </source>
</evidence>
<dbReference type="HOGENOM" id="CLU_125779_0_0_1"/>
<proteinExistence type="predicted"/>
<dbReference type="InParanoid" id="A0A0C3ANV3"/>
<dbReference type="Proteomes" id="UP000053989">
    <property type="component" value="Unassembled WGS sequence"/>
</dbReference>
<organism evidence="3 4">
    <name type="scientific">Scleroderma citrinum Foug A</name>
    <dbReference type="NCBI Taxonomy" id="1036808"/>
    <lineage>
        <taxon>Eukaryota</taxon>
        <taxon>Fungi</taxon>
        <taxon>Dikarya</taxon>
        <taxon>Basidiomycota</taxon>
        <taxon>Agaricomycotina</taxon>
        <taxon>Agaricomycetes</taxon>
        <taxon>Agaricomycetidae</taxon>
        <taxon>Boletales</taxon>
        <taxon>Sclerodermatineae</taxon>
        <taxon>Sclerodermataceae</taxon>
        <taxon>Scleroderma</taxon>
    </lineage>
</organism>
<evidence type="ECO:0000256" key="1">
    <source>
        <dbReference type="SAM" id="Phobius"/>
    </source>
</evidence>
<accession>A0A0C3ANV3</accession>
<reference evidence="4" key="2">
    <citation type="submission" date="2015-01" db="EMBL/GenBank/DDBJ databases">
        <title>Evolutionary Origins and Diversification of the Mycorrhizal Mutualists.</title>
        <authorList>
            <consortium name="DOE Joint Genome Institute"/>
            <consortium name="Mycorrhizal Genomics Consortium"/>
            <person name="Kohler A."/>
            <person name="Kuo A."/>
            <person name="Nagy L.G."/>
            <person name="Floudas D."/>
            <person name="Copeland A."/>
            <person name="Barry K.W."/>
            <person name="Cichocki N."/>
            <person name="Veneault-Fourrey C."/>
            <person name="LaButti K."/>
            <person name="Lindquist E.A."/>
            <person name="Lipzen A."/>
            <person name="Lundell T."/>
            <person name="Morin E."/>
            <person name="Murat C."/>
            <person name="Riley R."/>
            <person name="Ohm R."/>
            <person name="Sun H."/>
            <person name="Tunlid A."/>
            <person name="Henrissat B."/>
            <person name="Grigoriev I.V."/>
            <person name="Hibbett D.S."/>
            <person name="Martin F."/>
        </authorList>
    </citation>
    <scope>NUCLEOTIDE SEQUENCE [LARGE SCALE GENOMIC DNA]</scope>
    <source>
        <strain evidence="4">Foug A</strain>
    </source>
</reference>
<sequence>PRSQQIAKSGHQVMCCYIVTQEAFPLPVYKDDMCWDRIVQALKGERLLTTKLESIEGDAEMKGLFLDYVWGAATQVRGEVVYKARMTVPSAYGLPGDLKSEELNDVLKWLVKEGKMLHPGIDIKMHTCDDTKPWQHPIFEQIIKAQWWGPKGGAKRLGDDPSTNPYINTPLPMLALTAAMVCNISMLSHWLIFFPG</sequence>
<dbReference type="Pfam" id="PF20149">
    <property type="entry name" value="DUF6532"/>
    <property type="match status" value="1"/>
</dbReference>
<evidence type="ECO:0000313" key="4">
    <source>
        <dbReference type="Proteomes" id="UP000053989"/>
    </source>
</evidence>
<dbReference type="STRING" id="1036808.A0A0C3ANV3"/>
<keyword evidence="1" id="KW-0472">Membrane</keyword>
<keyword evidence="1" id="KW-0812">Transmembrane</keyword>
<dbReference type="AlphaFoldDB" id="A0A0C3ANV3"/>
<dbReference type="EMBL" id="KN822016">
    <property type="protein sequence ID" value="KIM66627.1"/>
    <property type="molecule type" value="Genomic_DNA"/>
</dbReference>
<dbReference type="InterPro" id="IPR045341">
    <property type="entry name" value="DUF6532"/>
</dbReference>
<gene>
    <name evidence="3" type="ORF">SCLCIDRAFT_110186</name>
</gene>
<feature type="domain" description="DUF6532" evidence="2">
    <location>
        <begin position="13"/>
        <end position="183"/>
    </location>
</feature>
<protein>
    <recommendedName>
        <fullName evidence="2">DUF6532 domain-containing protein</fullName>
    </recommendedName>
</protein>